<dbReference type="InterPro" id="IPR016181">
    <property type="entry name" value="Acyl_CoA_acyltransferase"/>
</dbReference>
<name>A0AAD2FFX9_9STRA</name>
<evidence type="ECO:0000256" key="1">
    <source>
        <dbReference type="SAM" id="Coils"/>
    </source>
</evidence>
<dbReference type="CDD" id="cd04301">
    <property type="entry name" value="NAT_SF"/>
    <property type="match status" value="1"/>
</dbReference>
<dbReference type="Pfam" id="PF13508">
    <property type="entry name" value="Acetyltransf_7"/>
    <property type="match status" value="1"/>
</dbReference>
<evidence type="ECO:0000313" key="4">
    <source>
        <dbReference type="Proteomes" id="UP001295423"/>
    </source>
</evidence>
<feature type="coiled-coil region" evidence="1">
    <location>
        <begin position="242"/>
        <end position="279"/>
    </location>
</feature>
<reference evidence="3" key="1">
    <citation type="submission" date="2023-08" db="EMBL/GenBank/DDBJ databases">
        <authorList>
            <person name="Audoor S."/>
            <person name="Bilcke G."/>
        </authorList>
    </citation>
    <scope>NUCLEOTIDE SEQUENCE</scope>
</reference>
<evidence type="ECO:0000313" key="3">
    <source>
        <dbReference type="EMBL" id="CAJ1937890.1"/>
    </source>
</evidence>
<feature type="domain" description="N-acetyltransferase" evidence="2">
    <location>
        <begin position="70"/>
        <end position="260"/>
    </location>
</feature>
<keyword evidence="4" id="KW-1185">Reference proteome</keyword>
<dbReference type="AlphaFoldDB" id="A0AAD2FFX9"/>
<dbReference type="SUPFAM" id="SSF55729">
    <property type="entry name" value="Acyl-CoA N-acyltransferases (Nat)"/>
    <property type="match status" value="1"/>
</dbReference>
<sequence>MLMLMSMVRSTAAWSSASHFTSLESSTPDWNHQNDAGPTSIHAWWNKSTVSSSSTASEPEDDDESAPSSFFIRPALPADVGPASKILADGFFKDNTNFITYQFERLETWLSLDIGFPRPNTRHELFVACEQSTGKVLGLAEVDARIERPTVCNGPYLCNVAVDLDHLRQGIATALVEKCEAQVQEWVYESVQKEAATLNEKDSKDTSTATTSRLSSSLHLKVRQNNAKAVTMYDKLGYQSILQELDKKNQTVLVMRKQLERLNNNINNNNEEAEATKGVSTTR</sequence>
<dbReference type="InterPro" id="IPR000182">
    <property type="entry name" value="GNAT_dom"/>
</dbReference>
<dbReference type="EMBL" id="CAKOGP040000668">
    <property type="protein sequence ID" value="CAJ1937890.1"/>
    <property type="molecule type" value="Genomic_DNA"/>
</dbReference>
<dbReference type="Proteomes" id="UP001295423">
    <property type="component" value="Unassembled WGS sequence"/>
</dbReference>
<dbReference type="PROSITE" id="PS51186">
    <property type="entry name" value="GNAT"/>
    <property type="match status" value="1"/>
</dbReference>
<protein>
    <recommendedName>
        <fullName evidence="2">N-acetyltransferase domain-containing protein</fullName>
    </recommendedName>
</protein>
<keyword evidence="1" id="KW-0175">Coiled coil</keyword>
<dbReference type="GO" id="GO:0016747">
    <property type="term" value="F:acyltransferase activity, transferring groups other than amino-acyl groups"/>
    <property type="evidence" value="ECO:0007669"/>
    <property type="project" value="InterPro"/>
</dbReference>
<dbReference type="Gene3D" id="3.40.630.30">
    <property type="match status" value="1"/>
</dbReference>
<proteinExistence type="predicted"/>
<comment type="caution">
    <text evidence="3">The sequence shown here is derived from an EMBL/GenBank/DDBJ whole genome shotgun (WGS) entry which is preliminary data.</text>
</comment>
<organism evidence="3 4">
    <name type="scientific">Cylindrotheca closterium</name>
    <dbReference type="NCBI Taxonomy" id="2856"/>
    <lineage>
        <taxon>Eukaryota</taxon>
        <taxon>Sar</taxon>
        <taxon>Stramenopiles</taxon>
        <taxon>Ochrophyta</taxon>
        <taxon>Bacillariophyta</taxon>
        <taxon>Bacillariophyceae</taxon>
        <taxon>Bacillariophycidae</taxon>
        <taxon>Bacillariales</taxon>
        <taxon>Bacillariaceae</taxon>
        <taxon>Cylindrotheca</taxon>
    </lineage>
</organism>
<accession>A0AAD2FFX9</accession>
<evidence type="ECO:0000259" key="2">
    <source>
        <dbReference type="PROSITE" id="PS51186"/>
    </source>
</evidence>
<gene>
    <name evidence="3" type="ORF">CYCCA115_LOCUS5869</name>
</gene>